<evidence type="ECO:0000313" key="2">
    <source>
        <dbReference type="EnsemblPlants" id="Bra019930.1-P"/>
    </source>
</evidence>
<dbReference type="EnsemblPlants" id="Bra019930.1">
    <property type="protein sequence ID" value="Bra019930.1-P"/>
    <property type="gene ID" value="Bra019930"/>
</dbReference>
<dbReference type="InterPro" id="IPR032675">
    <property type="entry name" value="LRR_dom_sf"/>
</dbReference>
<dbReference type="SUPFAM" id="SSF51445">
    <property type="entry name" value="(Trans)glycosidases"/>
    <property type="match status" value="1"/>
</dbReference>
<dbReference type="eggNOG" id="KOG1947">
    <property type="taxonomic scope" value="Eukaryota"/>
</dbReference>
<dbReference type="SMART" id="SM00367">
    <property type="entry name" value="LRR_CC"/>
    <property type="match status" value="3"/>
</dbReference>
<dbReference type="AlphaFoldDB" id="M4DTT7"/>
<evidence type="ECO:0000313" key="3">
    <source>
        <dbReference type="Proteomes" id="UP000011750"/>
    </source>
</evidence>
<name>M4DTT7_BRACM</name>
<accession>M4DTT7</accession>
<dbReference type="Pfam" id="PF03080">
    <property type="entry name" value="Neprosin"/>
    <property type="match status" value="1"/>
</dbReference>
<reference evidence="2 3" key="2">
    <citation type="journal article" date="2018" name="Hortic Res">
        <title>Improved Brassica rapa reference genome by single-molecule sequencing and chromosome conformation capture technologies.</title>
        <authorList>
            <person name="Zhang L."/>
            <person name="Cai X."/>
            <person name="Wu J."/>
            <person name="Liu M."/>
            <person name="Grob S."/>
            <person name="Cheng F."/>
            <person name="Liang J."/>
            <person name="Cai C."/>
            <person name="Liu Z."/>
            <person name="Liu B."/>
            <person name="Wang F."/>
            <person name="Li S."/>
            <person name="Liu F."/>
            <person name="Li X."/>
            <person name="Cheng L."/>
            <person name="Yang W."/>
            <person name="Li M.H."/>
            <person name="Grossniklaus U."/>
            <person name="Zheng H."/>
            <person name="Wang X."/>
        </authorList>
    </citation>
    <scope>NUCLEOTIDE SEQUENCE [LARGE SCALE GENOMIC DNA]</scope>
    <source>
        <strain evidence="2 3">cv. Chiifu-401-42</strain>
    </source>
</reference>
<dbReference type="PANTHER" id="PTHR13318">
    <property type="entry name" value="PARTNER OF PAIRED, ISOFORM B-RELATED"/>
    <property type="match status" value="1"/>
</dbReference>
<dbReference type="OMA" id="SHCISKK"/>
<reference evidence="2 3" key="1">
    <citation type="journal article" date="2011" name="Nat. Genet.">
        <title>The genome of the mesopolyploid crop species Brassica rapa.</title>
        <authorList>
            <consortium name="Brassica rapa Genome Sequencing Project Consortium"/>
            <person name="Wang X."/>
            <person name="Wang H."/>
            <person name="Wang J."/>
            <person name="Sun R."/>
            <person name="Wu J."/>
            <person name="Liu S."/>
            <person name="Bai Y."/>
            <person name="Mun J.H."/>
            <person name="Bancroft I."/>
            <person name="Cheng F."/>
            <person name="Huang S."/>
            <person name="Li X."/>
            <person name="Hua W."/>
            <person name="Wang J."/>
            <person name="Wang X."/>
            <person name="Freeling M."/>
            <person name="Pires J.C."/>
            <person name="Paterson A.H."/>
            <person name="Chalhoub B."/>
            <person name="Wang B."/>
            <person name="Hayward A."/>
            <person name="Sharpe A.G."/>
            <person name="Park B.S."/>
            <person name="Weisshaar B."/>
            <person name="Liu B."/>
            <person name="Li B."/>
            <person name="Liu B."/>
            <person name="Tong C."/>
            <person name="Song C."/>
            <person name="Duran C."/>
            <person name="Peng C."/>
            <person name="Geng C."/>
            <person name="Koh C."/>
            <person name="Lin C."/>
            <person name="Edwards D."/>
            <person name="Mu D."/>
            <person name="Shen D."/>
            <person name="Soumpourou E."/>
            <person name="Li F."/>
            <person name="Fraser F."/>
            <person name="Conant G."/>
            <person name="Lassalle G."/>
            <person name="King G.J."/>
            <person name="Bonnema G."/>
            <person name="Tang H."/>
            <person name="Wang H."/>
            <person name="Belcram H."/>
            <person name="Zhou H."/>
            <person name="Hirakawa H."/>
            <person name="Abe H."/>
            <person name="Guo H."/>
            <person name="Wang H."/>
            <person name="Jin H."/>
            <person name="Parkin I.A."/>
            <person name="Batley J."/>
            <person name="Kim J.S."/>
            <person name="Just J."/>
            <person name="Li J."/>
            <person name="Xu J."/>
            <person name="Deng J."/>
            <person name="Kim J.A."/>
            <person name="Li J."/>
            <person name="Yu J."/>
            <person name="Meng J."/>
            <person name="Wang J."/>
            <person name="Min J."/>
            <person name="Poulain J."/>
            <person name="Wang J."/>
            <person name="Hatakeyama K."/>
            <person name="Wu K."/>
            <person name="Wang L."/>
            <person name="Fang L."/>
            <person name="Trick M."/>
            <person name="Links M.G."/>
            <person name="Zhao M."/>
            <person name="Jin M."/>
            <person name="Ramchiary N."/>
            <person name="Drou N."/>
            <person name="Berkman P.J."/>
            <person name="Cai Q."/>
            <person name="Huang Q."/>
            <person name="Li R."/>
            <person name="Tabata S."/>
            <person name="Cheng S."/>
            <person name="Zhang S."/>
            <person name="Zhang S."/>
            <person name="Huang S."/>
            <person name="Sato S."/>
            <person name="Sun S."/>
            <person name="Kwon S.J."/>
            <person name="Choi S.R."/>
            <person name="Lee T.H."/>
            <person name="Fan W."/>
            <person name="Zhao X."/>
            <person name="Tan X."/>
            <person name="Xu X."/>
            <person name="Wang Y."/>
            <person name="Qiu Y."/>
            <person name="Yin Y."/>
            <person name="Li Y."/>
            <person name="Du Y."/>
            <person name="Liao Y."/>
            <person name="Lim Y."/>
            <person name="Narusaka Y."/>
            <person name="Wang Y."/>
            <person name="Wang Z."/>
            <person name="Li Z."/>
            <person name="Wang Z."/>
            <person name="Xiong Z."/>
            <person name="Zhang Z."/>
        </authorList>
    </citation>
    <scope>NUCLEOTIDE SEQUENCE [LARGE SCALE GENOMIC DNA]</scope>
    <source>
        <strain evidence="2 3">cv. Chiifu-401-42</strain>
    </source>
</reference>
<dbReference type="Gene3D" id="3.80.10.10">
    <property type="entry name" value="Ribonuclease Inhibitor"/>
    <property type="match status" value="2"/>
</dbReference>
<evidence type="ECO:0000259" key="1">
    <source>
        <dbReference type="PROSITE" id="PS52045"/>
    </source>
</evidence>
<dbReference type="SUPFAM" id="SSF52047">
    <property type="entry name" value="RNI-like"/>
    <property type="match status" value="1"/>
</dbReference>
<reference evidence="2" key="3">
    <citation type="submission" date="2023-03" db="UniProtKB">
        <authorList>
            <consortium name="EnsemblPlants"/>
        </authorList>
    </citation>
    <scope>IDENTIFICATION</scope>
    <source>
        <strain evidence="2">cv. Chiifu-401-42</strain>
    </source>
</reference>
<dbReference type="InParanoid" id="M4DTT7"/>
<dbReference type="InterPro" id="IPR006553">
    <property type="entry name" value="Leu-rich_rpt_Cys-con_subtyp"/>
</dbReference>
<proteinExistence type="predicted"/>
<dbReference type="HOGENOM" id="CLU_664571_0_0_1"/>
<dbReference type="InterPro" id="IPR004314">
    <property type="entry name" value="Neprosin"/>
</dbReference>
<dbReference type="PROSITE" id="PS52045">
    <property type="entry name" value="NEPROSIN_PEP_CD"/>
    <property type="match status" value="1"/>
</dbReference>
<protein>
    <recommendedName>
        <fullName evidence="1">Neprosin PEP catalytic domain-containing protein</fullName>
    </recommendedName>
</protein>
<dbReference type="Proteomes" id="UP000011750">
    <property type="component" value="Chromosome A06"/>
</dbReference>
<keyword evidence="3" id="KW-1185">Reference proteome</keyword>
<dbReference type="InterPro" id="IPR017853">
    <property type="entry name" value="GH"/>
</dbReference>
<dbReference type="Gramene" id="Bra019930.1">
    <property type="protein sequence ID" value="Bra019930.1-P"/>
    <property type="gene ID" value="Bra019930"/>
</dbReference>
<feature type="domain" description="Neprosin PEP catalytic" evidence="1">
    <location>
        <begin position="1"/>
        <end position="71"/>
    </location>
</feature>
<sequence>MGSGAFPRKGFRKAAYVCNMQIAEKNRSFLPPLDFQLGAMQPDSYTAAKTHGRGPSGCGNHFYYGGPRPGPLRSSSFRSDPLAILFLFLGVYVITNDSVRSIALLPKLEVLYMVSCPLIDDAWLQYLENDYLLTGKNYKQEIDVTSMSSSSLISILKGHPDLQNLKASHCISKKVFNRSDVTPSVFESSILLTVMALMIEGLSNEYISKCSRLLRLKLGLCANISDKGIFHIGSKCSKLLELDLYRWAGFGDDGLAAISRVDDAPVFDGKTPMEVSASAFSDYMGNTITRYGTRRGAQLRYPSHQLETNLSGGNPLWGLGGPHDAPASLIPLRSSQPVDLVLVSSHLPCRPCPLRCFISIQRKWCVLPLLHQAELTAGFYRSNGHDRYDAFTVFVRNMNQVKLSSYDQAVEDEA</sequence>
<organism evidence="2 3">
    <name type="scientific">Brassica campestris</name>
    <name type="common">Field mustard</name>
    <dbReference type="NCBI Taxonomy" id="3711"/>
    <lineage>
        <taxon>Eukaryota</taxon>
        <taxon>Viridiplantae</taxon>
        <taxon>Streptophyta</taxon>
        <taxon>Embryophyta</taxon>
        <taxon>Tracheophyta</taxon>
        <taxon>Spermatophyta</taxon>
        <taxon>Magnoliopsida</taxon>
        <taxon>eudicotyledons</taxon>
        <taxon>Gunneridae</taxon>
        <taxon>Pentapetalae</taxon>
        <taxon>rosids</taxon>
        <taxon>malvids</taxon>
        <taxon>Brassicales</taxon>
        <taxon>Brassicaceae</taxon>
        <taxon>Brassiceae</taxon>
        <taxon>Brassica</taxon>
    </lineage>
</organism>